<gene>
    <name evidence="2" type="ORF">THTE_2144</name>
</gene>
<protein>
    <submittedName>
        <fullName evidence="2">Uncharacterized protein</fullName>
    </submittedName>
</protein>
<keyword evidence="3" id="KW-1185">Reference proteome</keyword>
<sequence length="42" mass="4985">MQEDAAFPHKKPSQSVLEESSYSRPRLVARWFFSCRAENNRQ</sequence>
<reference evidence="2 3" key="1">
    <citation type="journal article" name="Front. Microbiol.">
        <title>Sugar Metabolism of the First Thermophilic Planctomycete Thermogutta terrifontis: Comparative Genomic and Transcriptomic Approaches.</title>
        <authorList>
            <person name="Elcheninov A.G."/>
            <person name="Menzel P."/>
            <person name="Gudbergsdottir S.R."/>
            <person name="Slesarev A.I."/>
            <person name="Kadnikov V.V."/>
            <person name="Krogh A."/>
            <person name="Bonch-Osmolovskaya E.A."/>
            <person name="Peng X."/>
            <person name="Kublanov I.V."/>
        </authorList>
    </citation>
    <scope>NUCLEOTIDE SEQUENCE [LARGE SCALE GENOMIC DNA]</scope>
    <source>
        <strain evidence="2 3">R1</strain>
    </source>
</reference>
<evidence type="ECO:0000256" key="1">
    <source>
        <dbReference type="SAM" id="MobiDB-lite"/>
    </source>
</evidence>
<feature type="compositionally biased region" description="Polar residues" evidence="1">
    <location>
        <begin position="13"/>
        <end position="23"/>
    </location>
</feature>
<dbReference type="EMBL" id="CP018477">
    <property type="protein sequence ID" value="ASV74746.1"/>
    <property type="molecule type" value="Genomic_DNA"/>
</dbReference>
<proteinExistence type="predicted"/>
<dbReference type="KEGG" id="ttf:THTE_2144"/>
<accession>A0A286RFL1</accession>
<feature type="region of interest" description="Disordered" evidence="1">
    <location>
        <begin position="1"/>
        <end position="23"/>
    </location>
</feature>
<dbReference type="Proteomes" id="UP000215086">
    <property type="component" value="Chromosome"/>
</dbReference>
<organism evidence="2 3">
    <name type="scientific">Thermogutta terrifontis</name>
    <dbReference type="NCBI Taxonomy" id="1331910"/>
    <lineage>
        <taxon>Bacteria</taxon>
        <taxon>Pseudomonadati</taxon>
        <taxon>Planctomycetota</taxon>
        <taxon>Planctomycetia</taxon>
        <taxon>Pirellulales</taxon>
        <taxon>Thermoguttaceae</taxon>
        <taxon>Thermogutta</taxon>
    </lineage>
</organism>
<dbReference type="AlphaFoldDB" id="A0A286RFL1"/>
<evidence type="ECO:0000313" key="3">
    <source>
        <dbReference type="Proteomes" id="UP000215086"/>
    </source>
</evidence>
<evidence type="ECO:0000313" key="2">
    <source>
        <dbReference type="EMBL" id="ASV74746.1"/>
    </source>
</evidence>
<name>A0A286RFL1_9BACT</name>